<protein>
    <submittedName>
        <fullName evidence="1">Uncharacterized protein</fullName>
    </submittedName>
</protein>
<dbReference type="AlphaFoldDB" id="A0A7Y1MIN1"/>
<dbReference type="EMBL" id="JAAQYI010000015">
    <property type="protein sequence ID" value="NNA82252.1"/>
    <property type="molecule type" value="Genomic_DNA"/>
</dbReference>
<sequence>MAKMTISLAVTFAWWVAPYISAVELFGDLTGLTPDYEKVVSTAMRGIRIKMVDNQ</sequence>
<comment type="caution">
    <text evidence="1">The sequence shown here is derived from an EMBL/GenBank/DDBJ whole genome shotgun (WGS) entry which is preliminary data.</text>
</comment>
<evidence type="ECO:0000313" key="1">
    <source>
        <dbReference type="EMBL" id="NNA82252.1"/>
    </source>
</evidence>
<dbReference type="Proteomes" id="UP000586252">
    <property type="component" value="Unassembled WGS sequence"/>
</dbReference>
<organism evidence="1 2">
    <name type="scientific">Pseudomonas lactis</name>
    <dbReference type="NCBI Taxonomy" id="1615674"/>
    <lineage>
        <taxon>Bacteria</taxon>
        <taxon>Pseudomonadati</taxon>
        <taxon>Pseudomonadota</taxon>
        <taxon>Gammaproteobacteria</taxon>
        <taxon>Pseudomonadales</taxon>
        <taxon>Pseudomonadaceae</taxon>
        <taxon>Pseudomonas</taxon>
    </lineage>
</organism>
<accession>A0A7Y1MIN1</accession>
<gene>
    <name evidence="1" type="ORF">HBO30_26395</name>
</gene>
<evidence type="ECO:0000313" key="2">
    <source>
        <dbReference type="Proteomes" id="UP000586252"/>
    </source>
</evidence>
<reference evidence="1 2" key="1">
    <citation type="journal article" date="2020" name="Front. Microbiol.">
        <title>Genetic Organization of the aprX-lipA2 Operon Affects the Proteolytic Potential of Pseudomonas Species in Milk.</title>
        <authorList>
            <person name="Maier C."/>
            <person name="Huptas C."/>
            <person name="von Neubeck M."/>
            <person name="Scherer S."/>
            <person name="Wenning M."/>
            <person name="Lucking G."/>
        </authorList>
    </citation>
    <scope>NUCLEOTIDE SEQUENCE [LARGE SCALE GENOMIC DNA]</scope>
    <source>
        <strain evidence="1 2">WS 5404</strain>
    </source>
</reference>
<dbReference type="RefSeq" id="WP_157255568.1">
    <property type="nucleotide sequence ID" value="NZ_JAAQYI010000015.1"/>
</dbReference>
<name>A0A7Y1MIN1_9PSED</name>
<proteinExistence type="predicted"/>
<dbReference type="GeneID" id="45736643"/>